<dbReference type="FunFam" id="3.40.50.300:FF:000695">
    <property type="entry name" value="Flagellar biosynthesis regulator FlhF"/>
    <property type="match status" value="1"/>
</dbReference>
<dbReference type="SUPFAM" id="SSF52540">
    <property type="entry name" value="P-loop containing nucleoside triphosphate hydrolases"/>
    <property type="match status" value="1"/>
</dbReference>
<organism evidence="17 18">
    <name type="scientific">Salsuginibacillus halophilus</name>
    <dbReference type="NCBI Taxonomy" id="517424"/>
    <lineage>
        <taxon>Bacteria</taxon>
        <taxon>Bacillati</taxon>
        <taxon>Bacillota</taxon>
        <taxon>Bacilli</taxon>
        <taxon>Bacillales</taxon>
        <taxon>Bacillaceae</taxon>
        <taxon>Salsuginibacillus</taxon>
    </lineage>
</organism>
<comment type="caution">
    <text evidence="17">The sequence shown here is derived from an EMBL/GenBank/DDBJ whole genome shotgun (WGS) entry which is preliminary data.</text>
</comment>
<dbReference type="PANTHER" id="PTHR43134">
    <property type="entry name" value="SIGNAL RECOGNITION PARTICLE RECEPTOR SUBUNIT ALPHA"/>
    <property type="match status" value="1"/>
</dbReference>
<sequence length="388" mass="43739">MKVKKFTAKTMPEAMKKVREELGDDAVILNSKRVENGGFLGMFKKKMIEVIAAVDPAANQAERKEQPPPAAPLSTPPAPQQTFSNAPAEGEAHKTSKDEQHEGLYEEVKQLKKMVRSISNENSDLPEELEQLKQRLENHEVDETLRLDITRHLLENWQAAQEADASAIERWLSDYGRSLAGQAPLGGLPKNRRFVNVVGPTGVGKTTTVAKMAAYFQLKKQYSVALITTDTYRIAAVDQLKTYARILNVPLSVAYSIDDFREAKEAYADYDLVLVDSAGRNFTNPLYVDELKRVMDFETEMVTYLVLALTSKYQDMKRIYEQFQLISIDKLIFTKLDETESYGAVWNFLATYQAGPAYFTNGQNVPDDIFEADAEAVAKLLNKDEHHE</sequence>
<reference evidence="17 18" key="1">
    <citation type="submission" date="2018-03" db="EMBL/GenBank/DDBJ databases">
        <title>Genomic Encyclopedia of Type Strains, Phase III (KMG-III): the genomes of soil and plant-associated and newly described type strains.</title>
        <authorList>
            <person name="Whitman W."/>
        </authorList>
    </citation>
    <scope>NUCLEOTIDE SEQUENCE [LARGE SCALE GENOMIC DNA]</scope>
    <source>
        <strain evidence="17 18">CGMCC 1.07653</strain>
    </source>
</reference>
<evidence type="ECO:0000256" key="5">
    <source>
        <dbReference type="ARBA" id="ARBA00022475"/>
    </source>
</evidence>
<feature type="domain" description="AAA+ ATPase" evidence="15">
    <location>
        <begin position="191"/>
        <end position="337"/>
    </location>
</feature>
<evidence type="ECO:0000256" key="7">
    <source>
        <dbReference type="ARBA" id="ARBA00022795"/>
    </source>
</evidence>
<dbReference type="SMART" id="SM00962">
    <property type="entry name" value="SRP54"/>
    <property type="match status" value="1"/>
</dbReference>
<dbReference type="GO" id="GO:0005886">
    <property type="term" value="C:plasma membrane"/>
    <property type="evidence" value="ECO:0007669"/>
    <property type="project" value="UniProtKB-SubCell"/>
</dbReference>
<comment type="subcellular location">
    <subcellularLocation>
        <location evidence="1">Cell membrane</location>
        <topology evidence="1">Peripheral membrane protein</topology>
        <orientation evidence="1">Cytoplasmic side</orientation>
    </subcellularLocation>
</comment>
<dbReference type="InterPro" id="IPR047040">
    <property type="entry name" value="FlhF__GTPase_dom"/>
</dbReference>
<keyword evidence="4" id="KW-0813">Transport</keyword>
<dbReference type="GO" id="GO:0006614">
    <property type="term" value="P:SRP-dependent cotranslational protein targeting to membrane"/>
    <property type="evidence" value="ECO:0007669"/>
    <property type="project" value="UniProtKB-UniRule"/>
</dbReference>
<keyword evidence="17" id="KW-0969">Cilium</keyword>
<keyword evidence="11" id="KW-1006">Bacterial flagellum protein export</keyword>
<evidence type="ECO:0000256" key="10">
    <source>
        <dbReference type="ARBA" id="ARBA00023136"/>
    </source>
</evidence>
<feature type="compositionally biased region" description="Pro residues" evidence="14">
    <location>
        <begin position="67"/>
        <end position="79"/>
    </location>
</feature>
<feature type="domain" description="SRP54-type proteins GTP-binding" evidence="16">
    <location>
        <begin position="192"/>
        <end position="383"/>
    </location>
</feature>
<dbReference type="SMART" id="SM00382">
    <property type="entry name" value="AAA"/>
    <property type="match status" value="1"/>
</dbReference>
<comment type="function">
    <text evidence="12">Necessary for flagellar biosynthesis. May be involved in translocation of the flagellum.</text>
</comment>
<name>A0A2P8HY92_9BACI</name>
<evidence type="ECO:0000313" key="17">
    <source>
        <dbReference type="EMBL" id="PSL51208.1"/>
    </source>
</evidence>
<dbReference type="InterPro" id="IPR027417">
    <property type="entry name" value="P-loop_NTPase"/>
</dbReference>
<dbReference type="AlphaFoldDB" id="A0A2P8HY92"/>
<keyword evidence="17" id="KW-0282">Flagellum</keyword>
<dbReference type="GO" id="GO:0015031">
    <property type="term" value="P:protein transport"/>
    <property type="evidence" value="ECO:0007669"/>
    <property type="project" value="UniProtKB-KW"/>
</dbReference>
<evidence type="ECO:0000256" key="11">
    <source>
        <dbReference type="ARBA" id="ARBA00023225"/>
    </source>
</evidence>
<keyword evidence="7" id="KW-1005">Bacterial flagellum biogenesis</keyword>
<dbReference type="PANTHER" id="PTHR43134:SF3">
    <property type="entry name" value="FLAGELLAR BIOSYNTHESIS PROTEIN FLHF"/>
    <property type="match status" value="1"/>
</dbReference>
<feature type="region of interest" description="Disordered" evidence="14">
    <location>
        <begin position="59"/>
        <end position="102"/>
    </location>
</feature>
<evidence type="ECO:0000256" key="4">
    <source>
        <dbReference type="ARBA" id="ARBA00022448"/>
    </source>
</evidence>
<dbReference type="OrthoDB" id="9778554at2"/>
<evidence type="ECO:0000259" key="15">
    <source>
        <dbReference type="SMART" id="SM00382"/>
    </source>
</evidence>
<dbReference type="Gene3D" id="3.40.50.300">
    <property type="entry name" value="P-loop containing nucleotide triphosphate hydrolases"/>
    <property type="match status" value="1"/>
</dbReference>
<dbReference type="GO" id="GO:0005047">
    <property type="term" value="F:signal recognition particle binding"/>
    <property type="evidence" value="ECO:0007669"/>
    <property type="project" value="TreeGrafter"/>
</dbReference>
<dbReference type="InterPro" id="IPR020006">
    <property type="entry name" value="FlhF"/>
</dbReference>
<dbReference type="CDD" id="cd17873">
    <property type="entry name" value="FlhF"/>
    <property type="match status" value="1"/>
</dbReference>
<dbReference type="InterPro" id="IPR000897">
    <property type="entry name" value="SRP54_GTPase_dom"/>
</dbReference>
<comment type="similarity">
    <text evidence="2">Belongs to the GTP-binding SRP family.</text>
</comment>
<dbReference type="GO" id="GO:0003924">
    <property type="term" value="F:GTPase activity"/>
    <property type="evidence" value="ECO:0007669"/>
    <property type="project" value="UniProtKB-UniRule"/>
</dbReference>
<keyword evidence="10" id="KW-0472">Membrane</keyword>
<evidence type="ECO:0000256" key="1">
    <source>
        <dbReference type="ARBA" id="ARBA00004413"/>
    </source>
</evidence>
<accession>A0A2P8HY92</accession>
<feature type="compositionally biased region" description="Basic and acidic residues" evidence="14">
    <location>
        <begin position="90"/>
        <end position="102"/>
    </location>
</feature>
<proteinExistence type="inferred from homology"/>
<evidence type="ECO:0000259" key="16">
    <source>
        <dbReference type="SMART" id="SM00962"/>
    </source>
</evidence>
<dbReference type="Gene3D" id="1.20.120.1380">
    <property type="entry name" value="Flagellar FlhF biosynthesis protein, N domain"/>
    <property type="match status" value="1"/>
</dbReference>
<dbReference type="InterPro" id="IPR003593">
    <property type="entry name" value="AAA+_ATPase"/>
</dbReference>
<dbReference type="Proteomes" id="UP000242310">
    <property type="component" value="Unassembled WGS sequence"/>
</dbReference>
<evidence type="ECO:0000313" key="18">
    <source>
        <dbReference type="Proteomes" id="UP000242310"/>
    </source>
</evidence>
<gene>
    <name evidence="17" type="ORF">B0H94_101118</name>
</gene>
<dbReference type="GO" id="GO:0005525">
    <property type="term" value="F:GTP binding"/>
    <property type="evidence" value="ECO:0007669"/>
    <property type="project" value="UniProtKB-UniRule"/>
</dbReference>
<dbReference type="EMBL" id="PYAV01000001">
    <property type="protein sequence ID" value="PSL51208.1"/>
    <property type="molecule type" value="Genomic_DNA"/>
</dbReference>
<keyword evidence="17" id="KW-0966">Cell projection</keyword>
<evidence type="ECO:0000256" key="2">
    <source>
        <dbReference type="ARBA" id="ARBA00008531"/>
    </source>
</evidence>
<evidence type="ECO:0000256" key="3">
    <source>
        <dbReference type="ARBA" id="ARBA00014919"/>
    </source>
</evidence>
<protein>
    <recommendedName>
        <fullName evidence="3 13">Flagellar biosynthesis protein FlhF</fullName>
    </recommendedName>
</protein>
<dbReference type="RefSeq" id="WP_106587290.1">
    <property type="nucleotide sequence ID" value="NZ_PYAV01000001.1"/>
</dbReference>
<dbReference type="Pfam" id="PF00448">
    <property type="entry name" value="SRP54"/>
    <property type="match status" value="1"/>
</dbReference>
<dbReference type="NCBIfam" id="TIGR03499">
    <property type="entry name" value="FlhF"/>
    <property type="match status" value="1"/>
</dbReference>
<evidence type="ECO:0000256" key="9">
    <source>
        <dbReference type="ARBA" id="ARBA00023134"/>
    </source>
</evidence>
<evidence type="ECO:0000256" key="14">
    <source>
        <dbReference type="SAM" id="MobiDB-lite"/>
    </source>
</evidence>
<keyword evidence="8" id="KW-0653">Protein transport</keyword>
<evidence type="ECO:0000256" key="8">
    <source>
        <dbReference type="ARBA" id="ARBA00022927"/>
    </source>
</evidence>
<dbReference type="GO" id="GO:0044781">
    <property type="term" value="P:bacterial-type flagellum organization"/>
    <property type="evidence" value="ECO:0007669"/>
    <property type="project" value="UniProtKB-UniRule"/>
</dbReference>
<evidence type="ECO:0000256" key="12">
    <source>
        <dbReference type="ARBA" id="ARBA00025337"/>
    </source>
</evidence>
<evidence type="ECO:0000256" key="13">
    <source>
        <dbReference type="NCBIfam" id="TIGR03499"/>
    </source>
</evidence>
<evidence type="ECO:0000256" key="6">
    <source>
        <dbReference type="ARBA" id="ARBA00022741"/>
    </source>
</evidence>
<keyword evidence="18" id="KW-1185">Reference proteome</keyword>
<keyword evidence="5" id="KW-1003">Cell membrane</keyword>
<keyword evidence="6" id="KW-0547">Nucleotide-binding</keyword>
<keyword evidence="9" id="KW-0342">GTP-binding</keyword>